<dbReference type="Proteomes" id="UP001165064">
    <property type="component" value="Unassembled WGS sequence"/>
</dbReference>
<dbReference type="EMBL" id="BSXS01014310">
    <property type="protein sequence ID" value="GMF05271.1"/>
    <property type="molecule type" value="Genomic_DNA"/>
</dbReference>
<reference evidence="1" key="1">
    <citation type="submission" date="2023-04" db="EMBL/GenBank/DDBJ databases">
        <title>Ambrosiozyma monospora NBRC 10751.</title>
        <authorList>
            <person name="Ichikawa N."/>
            <person name="Sato H."/>
            <person name="Tonouchi N."/>
        </authorList>
    </citation>
    <scope>NUCLEOTIDE SEQUENCE</scope>
    <source>
        <strain evidence="1">NBRC 10751</strain>
    </source>
</reference>
<accession>A0ACB5U971</accession>
<evidence type="ECO:0000313" key="2">
    <source>
        <dbReference type="Proteomes" id="UP001165064"/>
    </source>
</evidence>
<protein>
    <submittedName>
        <fullName evidence="1">Unnamed protein product</fullName>
    </submittedName>
</protein>
<comment type="caution">
    <text evidence="1">The sequence shown here is derived from an EMBL/GenBank/DDBJ whole genome shotgun (WGS) entry which is preliminary data.</text>
</comment>
<sequence>MSTLVGFKTEPLMFLLKSEPVVGNVSLDNLMQNINILHVNVKIGNGQSKNAQSAWYRYHRNIVISYHTDKSSNEKFSAKVTPVLQNVHWLSTETDVDDDGAGDISSNKTNVLDGATIYSDFPPHSFFSSMGAPSLVTDNSYGQNSRSLYSLQ</sequence>
<proteinExistence type="predicted"/>
<name>A0ACB5U971_AMBMO</name>
<organism evidence="1 2">
    <name type="scientific">Ambrosiozyma monospora</name>
    <name type="common">Yeast</name>
    <name type="synonym">Endomycopsis monosporus</name>
    <dbReference type="NCBI Taxonomy" id="43982"/>
    <lineage>
        <taxon>Eukaryota</taxon>
        <taxon>Fungi</taxon>
        <taxon>Dikarya</taxon>
        <taxon>Ascomycota</taxon>
        <taxon>Saccharomycotina</taxon>
        <taxon>Pichiomycetes</taxon>
        <taxon>Pichiales</taxon>
        <taxon>Pichiaceae</taxon>
        <taxon>Ambrosiozyma</taxon>
    </lineage>
</organism>
<evidence type="ECO:0000313" key="1">
    <source>
        <dbReference type="EMBL" id="GMF05271.1"/>
    </source>
</evidence>
<keyword evidence="2" id="KW-1185">Reference proteome</keyword>
<gene>
    <name evidence="1" type="ORF">Amon02_001227600</name>
</gene>